<evidence type="ECO:0000313" key="2">
    <source>
        <dbReference type="EMBL" id="QCD87579.1"/>
    </source>
</evidence>
<feature type="transmembrane region" description="Helical" evidence="1">
    <location>
        <begin position="107"/>
        <end position="126"/>
    </location>
</feature>
<dbReference type="EMBL" id="CP039347">
    <property type="protein sequence ID" value="QCD87579.1"/>
    <property type="molecule type" value="Genomic_DNA"/>
</dbReference>
<protein>
    <submittedName>
        <fullName evidence="2">Tryptophanyl-tRNA synthetase</fullName>
    </submittedName>
</protein>
<keyword evidence="2" id="KW-0436">Ligase</keyword>
<evidence type="ECO:0000313" key="3">
    <source>
        <dbReference type="Proteomes" id="UP000501690"/>
    </source>
</evidence>
<gene>
    <name evidence="2" type="ORF">DEO72_LG3g2116</name>
</gene>
<keyword evidence="1" id="KW-0812">Transmembrane</keyword>
<dbReference type="GO" id="GO:0004812">
    <property type="term" value="F:aminoacyl-tRNA ligase activity"/>
    <property type="evidence" value="ECO:0007669"/>
    <property type="project" value="UniProtKB-KW"/>
</dbReference>
<dbReference type="Gene3D" id="3.40.50.12670">
    <property type="match status" value="1"/>
</dbReference>
<proteinExistence type="predicted"/>
<keyword evidence="2" id="KW-0030">Aminoacyl-tRNA synthetase</keyword>
<keyword evidence="3" id="KW-1185">Reference proteome</keyword>
<evidence type="ECO:0000256" key="1">
    <source>
        <dbReference type="SAM" id="Phobius"/>
    </source>
</evidence>
<dbReference type="Proteomes" id="UP000501690">
    <property type="component" value="Linkage Group LG3"/>
</dbReference>
<reference evidence="2 3" key="1">
    <citation type="submission" date="2019-04" db="EMBL/GenBank/DDBJ databases">
        <title>An improved genome assembly and genetic linkage map for asparagus bean, Vigna unguiculata ssp. sesquipedialis.</title>
        <authorList>
            <person name="Xia Q."/>
            <person name="Zhang R."/>
            <person name="Dong Y."/>
        </authorList>
    </citation>
    <scope>NUCLEOTIDE SEQUENCE [LARGE SCALE GENOMIC DNA]</scope>
    <source>
        <tissue evidence="2">Leaf</tissue>
    </source>
</reference>
<name>A0A4D6LFZ1_VIGUN</name>
<sequence>MPRRRRSHKSSLLNVSIGFRCDFLRTPIATQQRFHVSKSSPFHKTSPSTKTTAPLWLSTSSPEVVELVGASELPHDFLRHTNWGPTTHALPNNFDDSNNSDTMSNRFFAFALVTSHFSYVVTALRIPALPKPSTNQAHHWNQRVPCFTALFICCCTTLTATSTKTLTPTSVKKGVMLGVYPTGSIFLGNYFGAIKNWVQGGGHTAPEYKPEECLAMYSGWLSNRPF</sequence>
<dbReference type="AlphaFoldDB" id="A0A4D6LFZ1"/>
<accession>A0A4D6LFZ1</accession>
<keyword evidence="1" id="KW-0472">Membrane</keyword>
<keyword evidence="1" id="KW-1133">Transmembrane helix</keyword>
<organism evidence="2 3">
    <name type="scientific">Vigna unguiculata</name>
    <name type="common">Cowpea</name>
    <dbReference type="NCBI Taxonomy" id="3917"/>
    <lineage>
        <taxon>Eukaryota</taxon>
        <taxon>Viridiplantae</taxon>
        <taxon>Streptophyta</taxon>
        <taxon>Embryophyta</taxon>
        <taxon>Tracheophyta</taxon>
        <taxon>Spermatophyta</taxon>
        <taxon>Magnoliopsida</taxon>
        <taxon>eudicotyledons</taxon>
        <taxon>Gunneridae</taxon>
        <taxon>Pentapetalae</taxon>
        <taxon>rosids</taxon>
        <taxon>fabids</taxon>
        <taxon>Fabales</taxon>
        <taxon>Fabaceae</taxon>
        <taxon>Papilionoideae</taxon>
        <taxon>50 kb inversion clade</taxon>
        <taxon>NPAAA clade</taxon>
        <taxon>indigoferoid/millettioid clade</taxon>
        <taxon>Phaseoleae</taxon>
        <taxon>Vigna</taxon>
    </lineage>
</organism>